<dbReference type="InterPro" id="IPR037923">
    <property type="entry name" value="HTH-like"/>
</dbReference>
<dbReference type="SUPFAM" id="SSF46689">
    <property type="entry name" value="Homeodomain-like"/>
    <property type="match status" value="2"/>
</dbReference>
<comment type="caution">
    <text evidence="6">The sequence shown here is derived from an EMBL/GenBank/DDBJ whole genome shotgun (WGS) entry which is preliminary data.</text>
</comment>
<evidence type="ECO:0000259" key="5">
    <source>
        <dbReference type="PROSITE" id="PS01124"/>
    </source>
</evidence>
<sequence>MDIHHLRENRRHGSPGVPVGLYRMERAAGDPILDNHWHEEAEFLAVESGEAVFQIGLSTYEVRAGEVLFIPGGELHGGYALNGAACTYAALVFDMEWLLSHGDSATLQVLEPIRRGRLLPEPHAVKDTELASALYSHLERLLSLEHSDDPAKPLRLKAGLYELFAEYVSRDAFSRSEPRSPLDAHTQERLKAVLTYIDTHYARKLTIKELAHEAGMSEGHFTRVFKSFMRKTPVEYINLLRIRIAAALLAERKTSVGEAALETGFDNFSYFCKIFRTVYQCTPSEYRQRNGGQG</sequence>
<dbReference type="EMBL" id="QLUW01000006">
    <property type="protein sequence ID" value="RAP73834.1"/>
    <property type="molecule type" value="Genomic_DNA"/>
</dbReference>
<dbReference type="InterPro" id="IPR014710">
    <property type="entry name" value="RmlC-like_jellyroll"/>
</dbReference>
<evidence type="ECO:0000256" key="2">
    <source>
        <dbReference type="ARBA" id="ARBA00023125"/>
    </source>
</evidence>
<keyword evidence="1" id="KW-0805">Transcription regulation</keyword>
<protein>
    <submittedName>
        <fullName evidence="6">AraC family transcriptional regulator</fullName>
    </submittedName>
</protein>
<evidence type="ECO:0000256" key="3">
    <source>
        <dbReference type="ARBA" id="ARBA00023159"/>
    </source>
</evidence>
<keyword evidence="4" id="KW-0804">Transcription</keyword>
<feature type="domain" description="HTH araC/xylS-type" evidence="5">
    <location>
        <begin position="191"/>
        <end position="289"/>
    </location>
</feature>
<dbReference type="Pfam" id="PF12833">
    <property type="entry name" value="HTH_18"/>
    <property type="match status" value="1"/>
</dbReference>
<evidence type="ECO:0000256" key="4">
    <source>
        <dbReference type="ARBA" id="ARBA00023163"/>
    </source>
</evidence>
<dbReference type="Pfam" id="PF02311">
    <property type="entry name" value="AraC_binding"/>
    <property type="match status" value="1"/>
</dbReference>
<dbReference type="PANTHER" id="PTHR46796">
    <property type="entry name" value="HTH-TYPE TRANSCRIPTIONAL ACTIVATOR RHAS-RELATED"/>
    <property type="match status" value="1"/>
</dbReference>
<dbReference type="Gene3D" id="2.60.120.10">
    <property type="entry name" value="Jelly Rolls"/>
    <property type="match status" value="1"/>
</dbReference>
<name>A0A328U1E9_9BACL</name>
<dbReference type="PROSITE" id="PS01124">
    <property type="entry name" value="HTH_ARAC_FAMILY_2"/>
    <property type="match status" value="1"/>
</dbReference>
<dbReference type="GO" id="GO:0003700">
    <property type="term" value="F:DNA-binding transcription factor activity"/>
    <property type="evidence" value="ECO:0007669"/>
    <property type="project" value="InterPro"/>
</dbReference>
<dbReference type="PROSITE" id="PS00041">
    <property type="entry name" value="HTH_ARAC_FAMILY_1"/>
    <property type="match status" value="1"/>
</dbReference>
<dbReference type="InterPro" id="IPR050204">
    <property type="entry name" value="AraC_XylS_family_regulators"/>
</dbReference>
<dbReference type="Gene3D" id="1.10.10.60">
    <property type="entry name" value="Homeodomain-like"/>
    <property type="match status" value="2"/>
</dbReference>
<evidence type="ECO:0000313" key="7">
    <source>
        <dbReference type="Proteomes" id="UP000249260"/>
    </source>
</evidence>
<organism evidence="6 7">
    <name type="scientific">Paenibacillus montanisoli</name>
    <dbReference type="NCBI Taxonomy" id="2081970"/>
    <lineage>
        <taxon>Bacteria</taxon>
        <taxon>Bacillati</taxon>
        <taxon>Bacillota</taxon>
        <taxon>Bacilli</taxon>
        <taxon>Bacillales</taxon>
        <taxon>Paenibacillaceae</taxon>
        <taxon>Paenibacillus</taxon>
    </lineage>
</organism>
<dbReference type="InterPro" id="IPR009057">
    <property type="entry name" value="Homeodomain-like_sf"/>
</dbReference>
<dbReference type="Proteomes" id="UP000249260">
    <property type="component" value="Unassembled WGS sequence"/>
</dbReference>
<dbReference type="PRINTS" id="PR00032">
    <property type="entry name" value="HTHARAC"/>
</dbReference>
<dbReference type="SUPFAM" id="SSF51215">
    <property type="entry name" value="Regulatory protein AraC"/>
    <property type="match status" value="1"/>
</dbReference>
<dbReference type="GO" id="GO:0043565">
    <property type="term" value="F:sequence-specific DNA binding"/>
    <property type="evidence" value="ECO:0007669"/>
    <property type="project" value="InterPro"/>
</dbReference>
<dbReference type="InterPro" id="IPR003313">
    <property type="entry name" value="AraC-bd"/>
</dbReference>
<dbReference type="InterPro" id="IPR018062">
    <property type="entry name" value="HTH_AraC-typ_CS"/>
</dbReference>
<keyword evidence="3" id="KW-0010">Activator</keyword>
<dbReference type="AlphaFoldDB" id="A0A328U1E9"/>
<evidence type="ECO:0000313" key="6">
    <source>
        <dbReference type="EMBL" id="RAP73834.1"/>
    </source>
</evidence>
<dbReference type="InterPro" id="IPR020449">
    <property type="entry name" value="Tscrpt_reg_AraC-type_HTH"/>
</dbReference>
<accession>A0A328U1E9</accession>
<reference evidence="6 7" key="1">
    <citation type="submission" date="2018-06" db="EMBL/GenBank/DDBJ databases">
        <title>Paenibacillus montanisoli sp. nov., isolated from mountain area soil.</title>
        <authorList>
            <person name="Wu M."/>
        </authorList>
    </citation>
    <scope>NUCLEOTIDE SEQUENCE [LARGE SCALE GENOMIC DNA]</scope>
    <source>
        <strain evidence="6 7">RA17</strain>
    </source>
</reference>
<dbReference type="InterPro" id="IPR018060">
    <property type="entry name" value="HTH_AraC"/>
</dbReference>
<proteinExistence type="predicted"/>
<evidence type="ECO:0000256" key="1">
    <source>
        <dbReference type="ARBA" id="ARBA00023015"/>
    </source>
</evidence>
<keyword evidence="2" id="KW-0238">DNA-binding</keyword>
<dbReference type="SMART" id="SM00342">
    <property type="entry name" value="HTH_ARAC"/>
    <property type="match status" value="1"/>
</dbReference>
<gene>
    <name evidence="6" type="ORF">DL346_26660</name>
</gene>
<keyword evidence="7" id="KW-1185">Reference proteome</keyword>